<sequence>MKAITVFALVLGGAVFCQGEEAKEAEGPVWKSLFNGKDLSGWTPKFKGYDLGENPKNTFRVEDGVLKVSYDEYEDWGSMFGHLFYESEYSHYKLRVEYRFVGEQVAGGPGWAWRNNGVMIHGQSAESMKKDQDFPLSIEVQLMGGDGKKDRPTANVCTPETHIFFNGKVDTNHCITSSSKTFHGDQWVTVEIEAHGSEQIIHRVNGEVVFEYQYPQKNDGTLLEGGTISLQAESAPIEFRKIELLELPKPEKE</sequence>
<protein>
    <recommendedName>
        <fullName evidence="1">3-keto-alpha-glucoside-1,2-lyase/3-keto-2-hydroxy-glucal hydratase domain-containing protein</fullName>
    </recommendedName>
</protein>
<dbReference type="AlphaFoldDB" id="A0A918TGV3"/>
<gene>
    <name evidence="2" type="ORF">GCM10007100_09710</name>
</gene>
<accession>A0A918TGV3</accession>
<dbReference type="GO" id="GO:0016787">
    <property type="term" value="F:hydrolase activity"/>
    <property type="evidence" value="ECO:0007669"/>
    <property type="project" value="InterPro"/>
</dbReference>
<dbReference type="Pfam" id="PF06439">
    <property type="entry name" value="3keto-disac_hyd"/>
    <property type="match status" value="1"/>
</dbReference>
<reference evidence="2" key="1">
    <citation type="journal article" date="2014" name="Int. J. Syst. Evol. Microbiol.">
        <title>Complete genome sequence of Corynebacterium casei LMG S-19264T (=DSM 44701T), isolated from a smear-ripened cheese.</title>
        <authorList>
            <consortium name="US DOE Joint Genome Institute (JGI-PGF)"/>
            <person name="Walter F."/>
            <person name="Albersmeier A."/>
            <person name="Kalinowski J."/>
            <person name="Ruckert C."/>
        </authorList>
    </citation>
    <scope>NUCLEOTIDE SEQUENCE</scope>
    <source>
        <strain evidence="2">KCTC 12988</strain>
    </source>
</reference>
<evidence type="ECO:0000313" key="2">
    <source>
        <dbReference type="EMBL" id="GHC46212.1"/>
    </source>
</evidence>
<dbReference type="RefSeq" id="WP_189567857.1">
    <property type="nucleotide sequence ID" value="NZ_BMXI01000003.1"/>
</dbReference>
<dbReference type="InterPro" id="IPR010496">
    <property type="entry name" value="AL/BT2_dom"/>
</dbReference>
<proteinExistence type="predicted"/>
<dbReference type="Gene3D" id="2.60.120.560">
    <property type="entry name" value="Exo-inulinase, domain 1"/>
    <property type="match status" value="1"/>
</dbReference>
<dbReference type="EMBL" id="BMXI01000003">
    <property type="protein sequence ID" value="GHC46212.1"/>
    <property type="molecule type" value="Genomic_DNA"/>
</dbReference>
<dbReference type="Proteomes" id="UP000644507">
    <property type="component" value="Unassembled WGS sequence"/>
</dbReference>
<comment type="caution">
    <text evidence="2">The sequence shown here is derived from an EMBL/GenBank/DDBJ whole genome shotgun (WGS) entry which is preliminary data.</text>
</comment>
<feature type="domain" description="3-keto-alpha-glucoside-1,2-lyase/3-keto-2-hydroxy-glucal hydratase" evidence="1">
    <location>
        <begin position="30"/>
        <end position="244"/>
    </location>
</feature>
<evidence type="ECO:0000259" key="1">
    <source>
        <dbReference type="Pfam" id="PF06439"/>
    </source>
</evidence>
<name>A0A918TGV3_9BACT</name>
<organism evidence="2 3">
    <name type="scientific">Roseibacillus persicicus</name>
    <dbReference type="NCBI Taxonomy" id="454148"/>
    <lineage>
        <taxon>Bacteria</taxon>
        <taxon>Pseudomonadati</taxon>
        <taxon>Verrucomicrobiota</taxon>
        <taxon>Verrucomicrobiia</taxon>
        <taxon>Verrucomicrobiales</taxon>
        <taxon>Verrucomicrobiaceae</taxon>
        <taxon>Roseibacillus</taxon>
    </lineage>
</organism>
<evidence type="ECO:0000313" key="3">
    <source>
        <dbReference type="Proteomes" id="UP000644507"/>
    </source>
</evidence>
<keyword evidence="3" id="KW-1185">Reference proteome</keyword>
<reference evidence="2" key="2">
    <citation type="submission" date="2020-09" db="EMBL/GenBank/DDBJ databases">
        <authorList>
            <person name="Sun Q."/>
            <person name="Kim S."/>
        </authorList>
    </citation>
    <scope>NUCLEOTIDE SEQUENCE</scope>
    <source>
        <strain evidence="2">KCTC 12988</strain>
    </source>
</reference>